<evidence type="ECO:0000256" key="1">
    <source>
        <dbReference type="ARBA" id="ARBA00022574"/>
    </source>
</evidence>
<dbReference type="OMA" id="WDSTLHI"/>
<dbReference type="InterPro" id="IPR036322">
    <property type="entry name" value="WD40_repeat_dom_sf"/>
</dbReference>
<evidence type="ECO:0000256" key="3">
    <source>
        <dbReference type="PROSITE-ProRule" id="PRU00221"/>
    </source>
</evidence>
<name>A0A226F3G0_FOLCA</name>
<gene>
    <name evidence="4" type="ORF">Fcan01_03043</name>
</gene>
<dbReference type="PROSITE" id="PS50082">
    <property type="entry name" value="WD_REPEATS_2"/>
    <property type="match status" value="2"/>
</dbReference>
<dbReference type="PANTHER" id="PTHR10971">
    <property type="entry name" value="MRNA EXPORT FACTOR AND BUB3"/>
    <property type="match status" value="1"/>
</dbReference>
<dbReference type="SUPFAM" id="SSF50978">
    <property type="entry name" value="WD40 repeat-like"/>
    <property type="match status" value="1"/>
</dbReference>
<accession>A0A226F3G0</accession>
<dbReference type="EMBL" id="LNIX01000001">
    <property type="protein sequence ID" value="OXA63954.1"/>
    <property type="molecule type" value="Genomic_DNA"/>
</dbReference>
<dbReference type="PROSITE" id="PS50294">
    <property type="entry name" value="WD_REPEATS_REGION"/>
    <property type="match status" value="2"/>
</dbReference>
<keyword evidence="2" id="KW-0677">Repeat</keyword>
<evidence type="ECO:0000313" key="5">
    <source>
        <dbReference type="Proteomes" id="UP000198287"/>
    </source>
</evidence>
<dbReference type="Pfam" id="PF00400">
    <property type="entry name" value="WD40"/>
    <property type="match status" value="3"/>
</dbReference>
<keyword evidence="1 3" id="KW-0853">WD repeat</keyword>
<dbReference type="Gene3D" id="2.130.10.10">
    <property type="entry name" value="YVTN repeat-like/Quinoprotein amine dehydrogenase"/>
    <property type="match status" value="1"/>
</dbReference>
<dbReference type="SMART" id="SM00320">
    <property type="entry name" value="WD40"/>
    <property type="match status" value="5"/>
</dbReference>
<keyword evidence="5" id="KW-1185">Reference proteome</keyword>
<evidence type="ECO:0000313" key="4">
    <source>
        <dbReference type="EMBL" id="OXA63954.1"/>
    </source>
</evidence>
<dbReference type="InterPro" id="IPR001680">
    <property type="entry name" value="WD40_rpt"/>
</dbReference>
<protein>
    <submittedName>
        <fullName evidence="4">Mitotic checkpoint protein BUB3</fullName>
    </submittedName>
</protein>
<evidence type="ECO:0000256" key="2">
    <source>
        <dbReference type="ARBA" id="ARBA00022737"/>
    </source>
</evidence>
<proteinExistence type="predicted"/>
<organism evidence="4 5">
    <name type="scientific">Folsomia candida</name>
    <name type="common">Springtail</name>
    <dbReference type="NCBI Taxonomy" id="158441"/>
    <lineage>
        <taxon>Eukaryota</taxon>
        <taxon>Metazoa</taxon>
        <taxon>Ecdysozoa</taxon>
        <taxon>Arthropoda</taxon>
        <taxon>Hexapoda</taxon>
        <taxon>Collembola</taxon>
        <taxon>Entomobryomorpha</taxon>
        <taxon>Isotomoidea</taxon>
        <taxon>Isotomidae</taxon>
        <taxon>Proisotominae</taxon>
        <taxon>Folsomia</taxon>
    </lineage>
</organism>
<feature type="repeat" description="WD" evidence="3">
    <location>
        <begin position="240"/>
        <end position="265"/>
    </location>
</feature>
<dbReference type="STRING" id="158441.A0A226F3G0"/>
<dbReference type="AlphaFoldDB" id="A0A226F3G0"/>
<dbReference type="OrthoDB" id="10262475at2759"/>
<comment type="caution">
    <text evidence="4">The sequence shown here is derived from an EMBL/GenBank/DDBJ whole genome shotgun (WGS) entry which is preliminary data.</text>
</comment>
<sequence>MGEIRSEYKLKNPPEDGISTVRFSPTNPQLLGVSSWDTNVRLYDSQTSTVKHKFSHNAKPVLDFVFKKEGGTIYTAGLDGQILGYDLQNENIEQIGSHEDSVRSVEYSHDRDILVSGGWDSFVKIWDPRKRDPVSQHSQIDEVYTMSVKDEILIVGTSARRIIVWDLRNMETPLQQRDSLLKYQTRKISIFPNKQGYVLSSIEGRVAVEYFDQNPEVQKKKYAFKCHRIKEQSVENIYPVNAISFHEEHSTFATGGSDGYVNVWDGFNKKRLCQFHRYPTGIASLAFSSCGTMLAIACSYLYEQDETPNPMPENCVYIRTVTDQETKPK</sequence>
<feature type="repeat" description="WD" evidence="3">
    <location>
        <begin position="95"/>
        <end position="136"/>
    </location>
</feature>
<reference evidence="4 5" key="1">
    <citation type="submission" date="2015-12" db="EMBL/GenBank/DDBJ databases">
        <title>The genome of Folsomia candida.</title>
        <authorList>
            <person name="Faddeeva A."/>
            <person name="Derks M.F."/>
            <person name="Anvar Y."/>
            <person name="Smit S."/>
            <person name="Van Straalen N."/>
            <person name="Roelofs D."/>
        </authorList>
    </citation>
    <scope>NUCLEOTIDE SEQUENCE [LARGE SCALE GENOMIC DNA]</scope>
    <source>
        <strain evidence="4 5">VU population</strain>
        <tissue evidence="4">Whole body</tissue>
    </source>
</reference>
<dbReference type="Proteomes" id="UP000198287">
    <property type="component" value="Unassembled WGS sequence"/>
</dbReference>
<dbReference type="InterPro" id="IPR015943">
    <property type="entry name" value="WD40/YVTN_repeat-like_dom_sf"/>
</dbReference>